<feature type="transmembrane region" description="Helical" evidence="2">
    <location>
        <begin position="88"/>
        <end position="107"/>
    </location>
</feature>
<keyword evidence="2" id="KW-0472">Membrane</keyword>
<dbReference type="AlphaFoldDB" id="A0A4S4L7P7"/>
<gene>
    <name evidence="3" type="ORF">EW146_g9839</name>
</gene>
<feature type="transmembrane region" description="Helical" evidence="2">
    <location>
        <begin position="127"/>
        <end position="149"/>
    </location>
</feature>
<protein>
    <submittedName>
        <fullName evidence="3">Uncharacterized protein</fullName>
    </submittedName>
</protein>
<name>A0A4S4L7P7_9AGAM</name>
<reference evidence="3 4" key="1">
    <citation type="submission" date="2019-02" db="EMBL/GenBank/DDBJ databases">
        <title>Genome sequencing of the rare red list fungi Bondarzewia mesenterica.</title>
        <authorList>
            <person name="Buettner E."/>
            <person name="Kellner H."/>
        </authorList>
    </citation>
    <scope>NUCLEOTIDE SEQUENCE [LARGE SCALE GENOMIC DNA]</scope>
    <source>
        <strain evidence="3 4">DSM 108281</strain>
    </source>
</reference>
<keyword evidence="4" id="KW-1185">Reference proteome</keyword>
<keyword evidence="2" id="KW-1133">Transmembrane helix</keyword>
<comment type="caution">
    <text evidence="3">The sequence shown here is derived from an EMBL/GenBank/DDBJ whole genome shotgun (WGS) entry which is preliminary data.</text>
</comment>
<feature type="transmembrane region" description="Helical" evidence="2">
    <location>
        <begin position="39"/>
        <end position="63"/>
    </location>
</feature>
<organism evidence="3 4">
    <name type="scientific">Bondarzewia mesenterica</name>
    <dbReference type="NCBI Taxonomy" id="1095465"/>
    <lineage>
        <taxon>Eukaryota</taxon>
        <taxon>Fungi</taxon>
        <taxon>Dikarya</taxon>
        <taxon>Basidiomycota</taxon>
        <taxon>Agaricomycotina</taxon>
        <taxon>Agaricomycetes</taxon>
        <taxon>Russulales</taxon>
        <taxon>Bondarzewiaceae</taxon>
        <taxon>Bondarzewia</taxon>
    </lineage>
</organism>
<evidence type="ECO:0000256" key="2">
    <source>
        <dbReference type="SAM" id="Phobius"/>
    </source>
</evidence>
<evidence type="ECO:0000313" key="4">
    <source>
        <dbReference type="Proteomes" id="UP000310158"/>
    </source>
</evidence>
<feature type="compositionally biased region" description="Polar residues" evidence="1">
    <location>
        <begin position="205"/>
        <end position="214"/>
    </location>
</feature>
<proteinExistence type="predicted"/>
<dbReference type="EMBL" id="SGPL01000977">
    <property type="protein sequence ID" value="THH05670.1"/>
    <property type="molecule type" value="Genomic_DNA"/>
</dbReference>
<feature type="transmembrane region" description="Helical" evidence="2">
    <location>
        <begin position="12"/>
        <end position="33"/>
    </location>
</feature>
<evidence type="ECO:0000313" key="3">
    <source>
        <dbReference type="EMBL" id="THH05670.1"/>
    </source>
</evidence>
<feature type="region of interest" description="Disordered" evidence="1">
    <location>
        <begin position="197"/>
        <end position="220"/>
    </location>
</feature>
<sequence length="220" mass="24006">MGNLRSPVLRASCYAVVLIMNITLMALAIYSVTLPTSDFAGAFVMALSAFCCLITIITSDGFFNSIGYKIIRRICNPLRANNMRRFELNLFVVLFICASGSSITIGLDRCKGFPVDLNECTPSALAIAELVLSCIGAVAALAGTCLAYINRHPSTAEVIPMYRRRPNRTINHYPSRQVPPKSLRDSDKWKGFDVILLPPDRPEPQSRSSSNGSQAMGIAV</sequence>
<keyword evidence="2" id="KW-0812">Transmembrane</keyword>
<evidence type="ECO:0000256" key="1">
    <source>
        <dbReference type="SAM" id="MobiDB-lite"/>
    </source>
</evidence>
<dbReference type="Proteomes" id="UP000310158">
    <property type="component" value="Unassembled WGS sequence"/>
</dbReference>
<accession>A0A4S4L7P7</accession>